<dbReference type="Pfam" id="PF13560">
    <property type="entry name" value="HTH_31"/>
    <property type="match status" value="1"/>
</dbReference>
<dbReference type="PANTHER" id="PTHR35010:SF4">
    <property type="entry name" value="BLL5781 PROTEIN"/>
    <property type="match status" value="1"/>
</dbReference>
<organism evidence="2 3">
    <name type="scientific">Ruania alba</name>
    <dbReference type="NCBI Taxonomy" id="648782"/>
    <lineage>
        <taxon>Bacteria</taxon>
        <taxon>Bacillati</taxon>
        <taxon>Actinomycetota</taxon>
        <taxon>Actinomycetes</taxon>
        <taxon>Micrococcales</taxon>
        <taxon>Ruaniaceae</taxon>
        <taxon>Ruania</taxon>
    </lineage>
</organism>
<dbReference type="EMBL" id="FNTX01000001">
    <property type="protein sequence ID" value="SED77681.1"/>
    <property type="molecule type" value="Genomic_DNA"/>
</dbReference>
<dbReference type="SUPFAM" id="SSF47413">
    <property type="entry name" value="lambda repressor-like DNA-binding domains"/>
    <property type="match status" value="1"/>
</dbReference>
<dbReference type="PANTHER" id="PTHR35010">
    <property type="entry name" value="BLL4672 PROTEIN-RELATED"/>
    <property type="match status" value="1"/>
</dbReference>
<dbReference type="GO" id="GO:0003677">
    <property type="term" value="F:DNA binding"/>
    <property type="evidence" value="ECO:0007669"/>
    <property type="project" value="InterPro"/>
</dbReference>
<dbReference type="InterPro" id="IPR010982">
    <property type="entry name" value="Lambda_DNA-bd_dom_sf"/>
</dbReference>
<evidence type="ECO:0000259" key="1">
    <source>
        <dbReference type="PROSITE" id="PS50943"/>
    </source>
</evidence>
<sequence>MVRVTAMSATPIGELLRAWRVRRQLSQLQLSSRADVSTRHLSYVETGRSTPTRQMIERLAHHLEVPLRERNHLMLAAGLAPTHPERGLDAPELLAVSRALQSLLEAHMPFPALVLDRWWDIVDRNAATDLLLAGCAAHLLEPPMNAVRLTLHPEGLAPWIANLGQWRSRLLAQVRARFDRDGDVRLRDLAVEAAAYPGDGAGRLAPSDVVMPLELTIDGAMLRFFSISATVESARDVTVDELRIEAFYPSDDATRSAVFALT</sequence>
<keyword evidence="3" id="KW-1185">Reference proteome</keyword>
<dbReference type="STRING" id="648782.SAMN04488554_0666"/>
<dbReference type="PROSITE" id="PS50943">
    <property type="entry name" value="HTH_CROC1"/>
    <property type="match status" value="1"/>
</dbReference>
<feature type="domain" description="HTH cro/C1-type" evidence="1">
    <location>
        <begin position="16"/>
        <end position="70"/>
    </location>
</feature>
<evidence type="ECO:0000313" key="3">
    <source>
        <dbReference type="Proteomes" id="UP000199220"/>
    </source>
</evidence>
<evidence type="ECO:0000313" key="2">
    <source>
        <dbReference type="EMBL" id="SED77681.1"/>
    </source>
</evidence>
<dbReference type="Gene3D" id="3.30.450.180">
    <property type="match status" value="1"/>
</dbReference>
<dbReference type="Gene3D" id="1.10.260.40">
    <property type="entry name" value="lambda repressor-like DNA-binding domains"/>
    <property type="match status" value="1"/>
</dbReference>
<accession>A0A1H5DFS3</accession>
<dbReference type="AlphaFoldDB" id="A0A1H5DFS3"/>
<dbReference type="InterPro" id="IPR041413">
    <property type="entry name" value="MLTR_LBD"/>
</dbReference>
<dbReference type="SMART" id="SM00530">
    <property type="entry name" value="HTH_XRE"/>
    <property type="match status" value="1"/>
</dbReference>
<dbReference type="OrthoDB" id="2959414at2"/>
<proteinExistence type="predicted"/>
<protein>
    <submittedName>
        <fullName evidence="2">Transcriptional regulator, contains XRE-family HTH domain</fullName>
    </submittedName>
</protein>
<dbReference type="CDD" id="cd00093">
    <property type="entry name" value="HTH_XRE"/>
    <property type="match status" value="1"/>
</dbReference>
<dbReference type="Proteomes" id="UP000199220">
    <property type="component" value="Unassembled WGS sequence"/>
</dbReference>
<reference evidence="3" key="1">
    <citation type="submission" date="2016-10" db="EMBL/GenBank/DDBJ databases">
        <authorList>
            <person name="Varghese N."/>
            <person name="Submissions S."/>
        </authorList>
    </citation>
    <scope>NUCLEOTIDE SEQUENCE [LARGE SCALE GENOMIC DNA]</scope>
    <source>
        <strain evidence="3">DSM 21368</strain>
    </source>
</reference>
<gene>
    <name evidence="2" type="ORF">SAMN04488554_0666</name>
</gene>
<dbReference type="InterPro" id="IPR001387">
    <property type="entry name" value="Cro/C1-type_HTH"/>
</dbReference>
<name>A0A1H5DFS3_9MICO</name>
<dbReference type="Pfam" id="PF17765">
    <property type="entry name" value="MLTR_LBD"/>
    <property type="match status" value="1"/>
</dbReference>